<reference evidence="2 3" key="1">
    <citation type="journal article" date="2019" name="Nat. Ecol. Evol.">
        <title>Megaphylogeny resolves global patterns of mushroom evolution.</title>
        <authorList>
            <person name="Varga T."/>
            <person name="Krizsan K."/>
            <person name="Foldi C."/>
            <person name="Dima B."/>
            <person name="Sanchez-Garcia M."/>
            <person name="Sanchez-Ramirez S."/>
            <person name="Szollosi G.J."/>
            <person name="Szarkandi J.G."/>
            <person name="Papp V."/>
            <person name="Albert L."/>
            <person name="Andreopoulos W."/>
            <person name="Angelini C."/>
            <person name="Antonin V."/>
            <person name="Barry K.W."/>
            <person name="Bougher N.L."/>
            <person name="Buchanan P."/>
            <person name="Buyck B."/>
            <person name="Bense V."/>
            <person name="Catcheside P."/>
            <person name="Chovatia M."/>
            <person name="Cooper J."/>
            <person name="Damon W."/>
            <person name="Desjardin D."/>
            <person name="Finy P."/>
            <person name="Geml J."/>
            <person name="Haridas S."/>
            <person name="Hughes K."/>
            <person name="Justo A."/>
            <person name="Karasinski D."/>
            <person name="Kautmanova I."/>
            <person name="Kiss B."/>
            <person name="Kocsube S."/>
            <person name="Kotiranta H."/>
            <person name="LaButti K.M."/>
            <person name="Lechner B.E."/>
            <person name="Liimatainen K."/>
            <person name="Lipzen A."/>
            <person name="Lukacs Z."/>
            <person name="Mihaltcheva S."/>
            <person name="Morgado L.N."/>
            <person name="Niskanen T."/>
            <person name="Noordeloos M.E."/>
            <person name="Ohm R.A."/>
            <person name="Ortiz-Santana B."/>
            <person name="Ovrebo C."/>
            <person name="Racz N."/>
            <person name="Riley R."/>
            <person name="Savchenko A."/>
            <person name="Shiryaev A."/>
            <person name="Soop K."/>
            <person name="Spirin V."/>
            <person name="Szebenyi C."/>
            <person name="Tomsovsky M."/>
            <person name="Tulloss R.E."/>
            <person name="Uehling J."/>
            <person name="Grigoriev I.V."/>
            <person name="Vagvolgyi C."/>
            <person name="Papp T."/>
            <person name="Martin F.M."/>
            <person name="Miettinen O."/>
            <person name="Hibbett D.S."/>
            <person name="Nagy L.G."/>
        </authorList>
    </citation>
    <scope>NUCLEOTIDE SEQUENCE [LARGE SCALE GENOMIC DNA]</scope>
    <source>
        <strain evidence="2 3">CBS 309.79</strain>
    </source>
</reference>
<keyword evidence="1" id="KW-0378">Hydrolase</keyword>
<protein>
    <recommendedName>
        <fullName evidence="1">Extracellular metalloproteinase</fullName>
        <ecNumber evidence="1">3.4.24.-</ecNumber>
    </recommendedName>
    <alternativeName>
        <fullName evidence="1">Fungalysin</fullName>
    </alternativeName>
</protein>
<dbReference type="GO" id="GO:0006508">
    <property type="term" value="P:proteolysis"/>
    <property type="evidence" value="ECO:0007669"/>
    <property type="project" value="UniProtKB-KW"/>
</dbReference>
<proteinExistence type="inferred from homology"/>
<dbReference type="Gene3D" id="1.10.390.10">
    <property type="entry name" value="Neutral Protease Domain 2"/>
    <property type="match status" value="1"/>
</dbReference>
<evidence type="ECO:0000313" key="3">
    <source>
        <dbReference type="Proteomes" id="UP000305067"/>
    </source>
</evidence>
<keyword evidence="1" id="KW-0964">Secreted</keyword>
<sequence>MTDDNATGGNAVFLHLFINALKLQPCNAFFTFIDARAAWFQVDVSRYGGANRCLL</sequence>
<dbReference type="OrthoDB" id="3227768at2759"/>
<dbReference type="Pfam" id="PF02128">
    <property type="entry name" value="Peptidase_M36"/>
    <property type="match status" value="1"/>
</dbReference>
<keyword evidence="1" id="KW-0865">Zymogen</keyword>
<dbReference type="GO" id="GO:0004222">
    <property type="term" value="F:metalloendopeptidase activity"/>
    <property type="evidence" value="ECO:0007669"/>
    <property type="project" value="InterPro"/>
</dbReference>
<organism evidence="2 3">
    <name type="scientific">Pterulicium gracile</name>
    <dbReference type="NCBI Taxonomy" id="1884261"/>
    <lineage>
        <taxon>Eukaryota</taxon>
        <taxon>Fungi</taxon>
        <taxon>Dikarya</taxon>
        <taxon>Basidiomycota</taxon>
        <taxon>Agaricomycotina</taxon>
        <taxon>Agaricomycetes</taxon>
        <taxon>Agaricomycetidae</taxon>
        <taxon>Agaricales</taxon>
        <taxon>Pleurotineae</taxon>
        <taxon>Pterulaceae</taxon>
        <taxon>Pterulicium</taxon>
    </lineage>
</organism>
<keyword evidence="3" id="KW-1185">Reference proteome</keyword>
<evidence type="ECO:0000256" key="1">
    <source>
        <dbReference type="RuleBase" id="RU364017"/>
    </source>
</evidence>
<keyword evidence="1" id="KW-0479">Metal-binding</keyword>
<dbReference type="InterPro" id="IPR027268">
    <property type="entry name" value="Peptidase_M4/M1_CTD_sf"/>
</dbReference>
<dbReference type="InterPro" id="IPR001842">
    <property type="entry name" value="Peptidase_M36"/>
</dbReference>
<comment type="similarity">
    <text evidence="1">Belongs to the peptidase M36 family.</text>
</comment>
<dbReference type="Proteomes" id="UP000305067">
    <property type="component" value="Unassembled WGS sequence"/>
</dbReference>
<keyword evidence="1" id="KW-0862">Zinc</keyword>
<dbReference type="GO" id="GO:0008270">
    <property type="term" value="F:zinc ion binding"/>
    <property type="evidence" value="ECO:0007669"/>
    <property type="project" value="InterPro"/>
</dbReference>
<dbReference type="GO" id="GO:0005615">
    <property type="term" value="C:extracellular space"/>
    <property type="evidence" value="ECO:0007669"/>
    <property type="project" value="InterPro"/>
</dbReference>
<keyword evidence="1" id="KW-0482">Metalloprotease</keyword>
<dbReference type="AlphaFoldDB" id="A0A5C3QA75"/>
<accession>A0A5C3QA75</accession>
<name>A0A5C3QA75_9AGAR</name>
<gene>
    <name evidence="2" type="ORF">BDV98DRAFT_643030</name>
</gene>
<comment type="subcellular location">
    <subcellularLocation>
        <location evidence="1">Secreted</location>
    </subcellularLocation>
</comment>
<keyword evidence="1" id="KW-0645">Protease</keyword>
<evidence type="ECO:0000313" key="2">
    <source>
        <dbReference type="EMBL" id="TFK95363.1"/>
    </source>
</evidence>
<dbReference type="EC" id="3.4.24.-" evidence="1"/>
<dbReference type="EMBL" id="ML178889">
    <property type="protein sequence ID" value="TFK95363.1"/>
    <property type="molecule type" value="Genomic_DNA"/>
</dbReference>
<comment type="cofactor">
    <cofactor evidence="1">
        <name>Zn(2+)</name>
        <dbReference type="ChEBI" id="CHEBI:29105"/>
    </cofactor>
</comment>